<proteinExistence type="predicted"/>
<accession>A0ACC3B2P5</accession>
<organism evidence="1 2">
    <name type="scientific">Aspergillus melleus</name>
    <dbReference type="NCBI Taxonomy" id="138277"/>
    <lineage>
        <taxon>Eukaryota</taxon>
        <taxon>Fungi</taxon>
        <taxon>Dikarya</taxon>
        <taxon>Ascomycota</taxon>
        <taxon>Pezizomycotina</taxon>
        <taxon>Eurotiomycetes</taxon>
        <taxon>Eurotiomycetidae</taxon>
        <taxon>Eurotiales</taxon>
        <taxon>Aspergillaceae</taxon>
        <taxon>Aspergillus</taxon>
        <taxon>Aspergillus subgen. Circumdati</taxon>
    </lineage>
</organism>
<dbReference type="EMBL" id="JAOPJF010000030">
    <property type="protein sequence ID" value="KAK1144554.1"/>
    <property type="molecule type" value="Genomic_DNA"/>
</dbReference>
<protein>
    <submittedName>
        <fullName evidence="1">Uncharacterized protein</fullName>
    </submittedName>
</protein>
<keyword evidence="2" id="KW-1185">Reference proteome</keyword>
<gene>
    <name evidence="1" type="ORF">N8T08_005427</name>
</gene>
<reference evidence="1 2" key="1">
    <citation type="journal article" date="2023" name="ACS Omega">
        <title>Identification of the Neoaspergillic Acid Biosynthesis Gene Cluster by Establishing an In Vitro CRISPR-Ribonucleoprotein Genetic System in Aspergillus melleus.</title>
        <authorList>
            <person name="Yuan B."/>
            <person name="Grau M.F."/>
            <person name="Murata R.M."/>
            <person name="Torok T."/>
            <person name="Venkateswaran K."/>
            <person name="Stajich J.E."/>
            <person name="Wang C.C.C."/>
        </authorList>
    </citation>
    <scope>NUCLEOTIDE SEQUENCE [LARGE SCALE GENOMIC DNA]</scope>
    <source>
        <strain evidence="1 2">IMV 1140</strain>
    </source>
</reference>
<evidence type="ECO:0000313" key="2">
    <source>
        <dbReference type="Proteomes" id="UP001177260"/>
    </source>
</evidence>
<sequence length="405" mass="41214">MKYQSIVSLGLAALGSASPVFHHKDNGQCPPGYSPSVYYITVTTEVAPTSTSSIELTTAVSSSTSTTSTSETTVSTTQTPIQQTYQTLVEMPAPIATEAPVVTSEAEAAPVETTVAAEPSTTSSSVQQQPTVVVVSSEPPAAAPAPSTTEAEVPVVAVPTTTQAATTQAAKPAVTTAASSSSSDSNSNSNSNAGSSSSSSSGASSGATNSGKATFYGGNVSGGACSFSGYTIPSSLFGTALSQARWDDAASCGACVSVKGPDGNNVKAMIVDKCPECESNHLDLFETAFSELAATSEGIIPISWSFVPCGIDSPITLKNKEGTSAYWFSMQVVNSNEPVEKLEVSTDGGSTWQATTRSDYNFFENESGFGTESVDVKVTAKSGGVVTVKNVGCQSGVEKEASGNF</sequence>
<evidence type="ECO:0000313" key="1">
    <source>
        <dbReference type="EMBL" id="KAK1144554.1"/>
    </source>
</evidence>
<dbReference type="Proteomes" id="UP001177260">
    <property type="component" value="Unassembled WGS sequence"/>
</dbReference>
<name>A0ACC3B2P5_9EURO</name>
<comment type="caution">
    <text evidence="1">The sequence shown here is derived from an EMBL/GenBank/DDBJ whole genome shotgun (WGS) entry which is preliminary data.</text>
</comment>